<name>A0AAV4BZC8_9GAST</name>
<organism evidence="2 3">
    <name type="scientific">Plakobranchus ocellatus</name>
    <dbReference type="NCBI Taxonomy" id="259542"/>
    <lineage>
        <taxon>Eukaryota</taxon>
        <taxon>Metazoa</taxon>
        <taxon>Spiralia</taxon>
        <taxon>Lophotrochozoa</taxon>
        <taxon>Mollusca</taxon>
        <taxon>Gastropoda</taxon>
        <taxon>Heterobranchia</taxon>
        <taxon>Euthyneura</taxon>
        <taxon>Panpulmonata</taxon>
        <taxon>Sacoglossa</taxon>
        <taxon>Placobranchoidea</taxon>
        <taxon>Plakobranchidae</taxon>
        <taxon>Plakobranchus</taxon>
    </lineage>
</organism>
<evidence type="ECO:0000256" key="1">
    <source>
        <dbReference type="SAM" id="MobiDB-lite"/>
    </source>
</evidence>
<accession>A0AAV4BZC8</accession>
<dbReference type="Proteomes" id="UP000735302">
    <property type="component" value="Unassembled WGS sequence"/>
</dbReference>
<dbReference type="EMBL" id="BLXT01005762">
    <property type="protein sequence ID" value="GFO25594.1"/>
    <property type="molecule type" value="Genomic_DNA"/>
</dbReference>
<evidence type="ECO:0000313" key="2">
    <source>
        <dbReference type="EMBL" id="GFO25594.1"/>
    </source>
</evidence>
<proteinExistence type="predicted"/>
<evidence type="ECO:0000313" key="3">
    <source>
        <dbReference type="Proteomes" id="UP000735302"/>
    </source>
</evidence>
<gene>
    <name evidence="2" type="ORF">PoB_005209900</name>
</gene>
<reference evidence="2 3" key="1">
    <citation type="journal article" date="2021" name="Elife">
        <title>Chloroplast acquisition without the gene transfer in kleptoplastic sea slugs, Plakobranchus ocellatus.</title>
        <authorList>
            <person name="Maeda T."/>
            <person name="Takahashi S."/>
            <person name="Yoshida T."/>
            <person name="Shimamura S."/>
            <person name="Takaki Y."/>
            <person name="Nagai Y."/>
            <person name="Toyoda A."/>
            <person name="Suzuki Y."/>
            <person name="Arimoto A."/>
            <person name="Ishii H."/>
            <person name="Satoh N."/>
            <person name="Nishiyama T."/>
            <person name="Hasebe M."/>
            <person name="Maruyama T."/>
            <person name="Minagawa J."/>
            <person name="Obokata J."/>
            <person name="Shigenobu S."/>
        </authorList>
    </citation>
    <scope>NUCLEOTIDE SEQUENCE [LARGE SCALE GENOMIC DNA]</scope>
</reference>
<sequence length="219" mass="25358">MESARHNAILDPFTENPTTTSNLESLGSQADSRRTVKTHRAQANYIHIIQIAEKDEITVTQEQPNNFKRQPDNVKKTISTRRAKRQFFNPIDMEMLEALKEPEKEDGTDGNWWRGLKPMFKELDPIVSLKFKHEEQTIFEFVEREKKKKTATRSIDLQIPHPLTAYSYSPWQPAHLEKAILQCMSCHRHTLVQARVPAVLTVLEIITNIIQQSKHSCVC</sequence>
<comment type="caution">
    <text evidence="2">The sequence shown here is derived from an EMBL/GenBank/DDBJ whole genome shotgun (WGS) entry which is preliminary data.</text>
</comment>
<feature type="compositionally biased region" description="Polar residues" evidence="1">
    <location>
        <begin position="15"/>
        <end position="30"/>
    </location>
</feature>
<feature type="region of interest" description="Disordered" evidence="1">
    <location>
        <begin position="1"/>
        <end position="35"/>
    </location>
</feature>
<keyword evidence="3" id="KW-1185">Reference proteome</keyword>
<dbReference type="AlphaFoldDB" id="A0AAV4BZC8"/>
<protein>
    <submittedName>
        <fullName evidence="2">Uncharacterized protein</fullName>
    </submittedName>
</protein>